<keyword evidence="1 4" id="KW-0813">Transport</keyword>
<keyword evidence="2 4" id="KW-0472">Membrane</keyword>
<dbReference type="PATRIC" id="fig|927665.4.peg.345"/>
<dbReference type="Pfam" id="PF13715">
    <property type="entry name" value="CarbopepD_reg_2"/>
    <property type="match status" value="1"/>
</dbReference>
<dbReference type="InterPro" id="IPR023996">
    <property type="entry name" value="TonB-dep_OMP_SusC/RagA"/>
</dbReference>
<dbReference type="Gene3D" id="2.170.130.10">
    <property type="entry name" value="TonB-dependent receptor, plug domain"/>
    <property type="match status" value="1"/>
</dbReference>
<dbReference type="NCBIfam" id="TIGR04057">
    <property type="entry name" value="SusC_RagA_signa"/>
    <property type="match status" value="1"/>
</dbReference>
<dbReference type="InterPro" id="IPR023997">
    <property type="entry name" value="TonB-dep_OMP_SusC/RagA_CS"/>
</dbReference>
<evidence type="ECO:0000256" key="3">
    <source>
        <dbReference type="ARBA" id="ARBA00023237"/>
    </source>
</evidence>
<dbReference type="AlphaFoldDB" id="A0A0F5JQT4"/>
<dbReference type="HOGENOM" id="CLU_004317_1_0_10"/>
<gene>
    <name evidence="6" type="ORF">HMPREF1535_00344</name>
</gene>
<evidence type="ECO:0000313" key="6">
    <source>
        <dbReference type="EMBL" id="KKB60069.1"/>
    </source>
</evidence>
<dbReference type="Pfam" id="PF07660">
    <property type="entry name" value="STN"/>
    <property type="match status" value="1"/>
</dbReference>
<dbReference type="FunFam" id="2.170.130.10:FF:000003">
    <property type="entry name" value="SusC/RagA family TonB-linked outer membrane protein"/>
    <property type="match status" value="1"/>
</dbReference>
<dbReference type="InterPro" id="IPR012910">
    <property type="entry name" value="Plug_dom"/>
</dbReference>
<sequence>MEYLKIKRKIHAVCVVLCLLFTVNSSLLAELSYAQSTRLSLDLSNVAISDVFASVEKNSEYVFFYSDLVRLELRKNVSINIQSQTIDQILSEILKNTGLTYVLNDRQVMIMRKGETEQQQKSISINGTIRDAQQVPLPGVNVIIKGTTKGTTTDINGNYFIEVPHKNTVLVFSYIGFESQEIKVGDQININVNMSEESNNLDEVVVVGYGSQKKVSVVGSITTIEPAQLQQGTTRAVSNNLAGQLAGVIAVQRSGEPGSDGSDFWIRGISSFKGTGIKPLVLVDGIERTLDDLSAAEIESFSVLKDAAASAVYGVRGANGVIIVKTKRGQLGKPKVNFHFEQGFTQPTQLPEYIGSADYLSLMDELYMDAGNPNPLYGEEKINNYRNNVDPELYPNVNWLDAVSKDMASNTRGDLTITGGSDILRYALVASYYGERGIFVTDKSKDWDSSTRLNKYNIRSNVDINVTKTTVVGISIGGYLQEQNGMAVSGQDIWNYAFDTPPFYHPIQYSGGRDVRVTERHNPWAEATQHGYQTTTNSKVESLFSIEQDLKFITPGLKIKGLFSFDRYSSSWVKRSKTPTYYNPATGRDPETGELILTVSTDGQEFLDTKSESAWGNKATYLEGNIAYDRTFNKKHAVSAMFLYNQRDYQDGNIVPFRRMGIAGRASYTFDNRYIAEFNFGYNGSENFTKGHRYGFFPSVAVGYMLSEEKFMEQFKETFSKIKFRASWGLTGNDQLDGRRFAFLPTIDTDGSYKWGVNNDYNRSSRFEGEFGVTDLKWETVEKLNVGIELGLWNALELQADWFKEQRRDIFMQRNNIPTSAGFRKTPWANYGKVNNTGIDLSLTYNKQFNKDLHVGFRGTFTYAHNEIIEMDEAMGVIGTNRQRTGRAVNELFGLVAERLFTEDDFTTNEKGDLVLKEGIPAQTFSAIRPGDIKYMDIDGDGVITNKDEKAMGGTVNPEIVYGFGATARYKNVDFNIFFQGNGQTYRFIGGVVSNFLPGASQGSMGNILTNYNDRWTQENPKQDAFYPRLSYGTNANNSQNSTWWLRNMSMLRMKDIEIGYTFPKHWINSVGLANIRLYAKGSNLFTFSSFDLWDPELDTANGAKYPIMKSFSFGLDINF</sequence>
<comment type="subcellular location">
    <subcellularLocation>
        <location evidence="4">Cell outer membrane</location>
        <topology evidence="4">Multi-pass membrane protein</topology>
    </subcellularLocation>
</comment>
<dbReference type="InterPro" id="IPR008969">
    <property type="entry name" value="CarboxyPept-like_regulatory"/>
</dbReference>
<evidence type="ECO:0000256" key="4">
    <source>
        <dbReference type="PROSITE-ProRule" id="PRU01360"/>
    </source>
</evidence>
<comment type="similarity">
    <text evidence="4">Belongs to the TonB-dependent receptor family.</text>
</comment>
<protein>
    <submittedName>
        <fullName evidence="6">SusC/RagA family TonB-linked outer membrane protein</fullName>
    </submittedName>
</protein>
<dbReference type="SMART" id="SM00965">
    <property type="entry name" value="STN"/>
    <property type="match status" value="1"/>
</dbReference>
<evidence type="ECO:0000256" key="1">
    <source>
        <dbReference type="ARBA" id="ARBA00022448"/>
    </source>
</evidence>
<dbReference type="NCBIfam" id="TIGR04056">
    <property type="entry name" value="OMP_RagA_SusC"/>
    <property type="match status" value="1"/>
</dbReference>
<comment type="caution">
    <text evidence="6">The sequence shown here is derived from an EMBL/GenBank/DDBJ whole genome shotgun (WGS) entry which is preliminary data.</text>
</comment>
<keyword evidence="3 4" id="KW-0998">Cell outer membrane</keyword>
<dbReference type="GO" id="GO:0009279">
    <property type="term" value="C:cell outer membrane"/>
    <property type="evidence" value="ECO:0007669"/>
    <property type="project" value="UniProtKB-SubCell"/>
</dbReference>
<proteinExistence type="inferred from homology"/>
<dbReference type="Pfam" id="PF07715">
    <property type="entry name" value="Plug"/>
    <property type="match status" value="1"/>
</dbReference>
<dbReference type="InterPro" id="IPR011662">
    <property type="entry name" value="Secretin/TonB_short_N"/>
</dbReference>
<accession>A0A0F5JQT4</accession>
<dbReference type="STRING" id="927665.HMPREF1535_00344"/>
<name>A0A0F5JQT4_9BACT</name>
<dbReference type="InterPro" id="IPR037066">
    <property type="entry name" value="Plug_dom_sf"/>
</dbReference>
<dbReference type="RefSeq" id="WP_046145106.1">
    <property type="nucleotide sequence ID" value="NZ_KQ033912.1"/>
</dbReference>
<dbReference type="InterPro" id="IPR039426">
    <property type="entry name" value="TonB-dep_rcpt-like"/>
</dbReference>
<dbReference type="Proteomes" id="UP000033047">
    <property type="component" value="Unassembled WGS sequence"/>
</dbReference>
<evidence type="ECO:0000259" key="5">
    <source>
        <dbReference type="SMART" id="SM00965"/>
    </source>
</evidence>
<keyword evidence="4" id="KW-0812">Transmembrane</keyword>
<evidence type="ECO:0000313" key="7">
    <source>
        <dbReference type="Proteomes" id="UP000033047"/>
    </source>
</evidence>
<evidence type="ECO:0000256" key="2">
    <source>
        <dbReference type="ARBA" id="ARBA00023136"/>
    </source>
</evidence>
<feature type="domain" description="Secretin/TonB short N-terminal" evidence="5">
    <location>
        <begin position="61"/>
        <end position="113"/>
    </location>
</feature>
<dbReference type="Gene3D" id="2.60.40.1120">
    <property type="entry name" value="Carboxypeptidase-like, regulatory domain"/>
    <property type="match status" value="1"/>
</dbReference>
<reference evidence="6 7" key="1">
    <citation type="submission" date="2013-04" db="EMBL/GenBank/DDBJ databases">
        <title>The Genome Sequence of Parabacteroides goldsteinii DSM 19448.</title>
        <authorList>
            <consortium name="The Broad Institute Genomics Platform"/>
            <person name="Earl A."/>
            <person name="Ward D."/>
            <person name="Feldgarden M."/>
            <person name="Gevers D."/>
            <person name="Martens E."/>
            <person name="Sakamoto M."/>
            <person name="Benno Y."/>
            <person name="Song Y."/>
            <person name="Liu C."/>
            <person name="Lee J."/>
            <person name="Bolanos M."/>
            <person name="Vaisanen M.L."/>
            <person name="Finegold S.M."/>
            <person name="Walker B."/>
            <person name="Young S."/>
            <person name="Zeng Q."/>
            <person name="Gargeya S."/>
            <person name="Fitzgerald M."/>
            <person name="Haas B."/>
            <person name="Abouelleil A."/>
            <person name="Allen A.W."/>
            <person name="Alvarado L."/>
            <person name="Arachchi H.M."/>
            <person name="Berlin A.M."/>
            <person name="Chapman S.B."/>
            <person name="Gainer-Dewar J."/>
            <person name="Goldberg J."/>
            <person name="Griggs A."/>
            <person name="Gujja S."/>
            <person name="Hansen M."/>
            <person name="Howarth C."/>
            <person name="Imamovic A."/>
            <person name="Ireland A."/>
            <person name="Larimer J."/>
            <person name="McCowan C."/>
            <person name="Murphy C."/>
            <person name="Pearson M."/>
            <person name="Poon T.W."/>
            <person name="Priest M."/>
            <person name="Roberts A."/>
            <person name="Saif S."/>
            <person name="Shea T."/>
            <person name="Sisk P."/>
            <person name="Sykes S."/>
            <person name="Wortman J."/>
            <person name="Nusbaum C."/>
            <person name="Birren B."/>
        </authorList>
    </citation>
    <scope>NUCLEOTIDE SEQUENCE [LARGE SCALE GENOMIC DNA]</scope>
    <source>
        <strain evidence="6 7">DSM 19448</strain>
    </source>
</reference>
<organism evidence="6 7">
    <name type="scientific">Parabacteroides goldsteinii DSM 19448 = WAL 12034</name>
    <dbReference type="NCBI Taxonomy" id="927665"/>
    <lineage>
        <taxon>Bacteria</taxon>
        <taxon>Pseudomonadati</taxon>
        <taxon>Bacteroidota</taxon>
        <taxon>Bacteroidia</taxon>
        <taxon>Bacteroidales</taxon>
        <taxon>Tannerellaceae</taxon>
        <taxon>Parabacteroides</taxon>
    </lineage>
</organism>
<dbReference type="EMBL" id="AQHV01000001">
    <property type="protein sequence ID" value="KKB60069.1"/>
    <property type="molecule type" value="Genomic_DNA"/>
</dbReference>
<dbReference type="PROSITE" id="PS52016">
    <property type="entry name" value="TONB_DEPENDENT_REC_3"/>
    <property type="match status" value="1"/>
</dbReference>
<dbReference type="FunFam" id="2.60.40.1120:FF:000003">
    <property type="entry name" value="Outer membrane protein Omp121"/>
    <property type="match status" value="1"/>
</dbReference>
<dbReference type="SUPFAM" id="SSF56935">
    <property type="entry name" value="Porins"/>
    <property type="match status" value="1"/>
</dbReference>
<keyword evidence="4" id="KW-1134">Transmembrane beta strand</keyword>
<dbReference type="SUPFAM" id="SSF49464">
    <property type="entry name" value="Carboxypeptidase regulatory domain-like"/>
    <property type="match status" value="1"/>
</dbReference>